<dbReference type="RefSeq" id="WP_145446692.1">
    <property type="nucleotide sequence ID" value="NZ_CP036280.1"/>
</dbReference>
<dbReference type="PROSITE" id="PS00018">
    <property type="entry name" value="EF_HAND_1"/>
    <property type="match status" value="2"/>
</dbReference>
<dbReference type="Gene3D" id="1.10.1330.10">
    <property type="entry name" value="Dockerin domain"/>
    <property type="match status" value="1"/>
</dbReference>
<dbReference type="KEGG" id="mcad:Pan265_23840"/>
<evidence type="ECO:0000259" key="1">
    <source>
        <dbReference type="PROSITE" id="PS50240"/>
    </source>
</evidence>
<reference evidence="2 3" key="1">
    <citation type="submission" date="2019-02" db="EMBL/GenBank/DDBJ databases">
        <title>Deep-cultivation of Planctomycetes and their phenomic and genomic characterization uncovers novel biology.</title>
        <authorList>
            <person name="Wiegand S."/>
            <person name="Jogler M."/>
            <person name="Boedeker C."/>
            <person name="Pinto D."/>
            <person name="Vollmers J."/>
            <person name="Rivas-Marin E."/>
            <person name="Kohn T."/>
            <person name="Peeters S.H."/>
            <person name="Heuer A."/>
            <person name="Rast P."/>
            <person name="Oberbeckmann S."/>
            <person name="Bunk B."/>
            <person name="Jeske O."/>
            <person name="Meyerdierks A."/>
            <person name="Storesund J.E."/>
            <person name="Kallscheuer N."/>
            <person name="Luecker S."/>
            <person name="Lage O.M."/>
            <person name="Pohl T."/>
            <person name="Merkel B.J."/>
            <person name="Hornburger P."/>
            <person name="Mueller R.-W."/>
            <person name="Bruemmer F."/>
            <person name="Labrenz M."/>
            <person name="Spormann A.M."/>
            <person name="Op den Camp H."/>
            <person name="Overmann J."/>
            <person name="Amann R."/>
            <person name="Jetten M.S.M."/>
            <person name="Mascher T."/>
            <person name="Medema M.H."/>
            <person name="Devos D.P."/>
            <person name="Kaster A.-K."/>
            <person name="Ovreas L."/>
            <person name="Rohde M."/>
            <person name="Galperin M.Y."/>
            <person name="Jogler C."/>
        </authorList>
    </citation>
    <scope>NUCLEOTIDE SEQUENCE [LARGE SCALE GENOMIC DNA]</scope>
    <source>
        <strain evidence="2 3">Pan265</strain>
    </source>
</reference>
<dbReference type="OrthoDB" id="285151at2"/>
<evidence type="ECO:0000313" key="2">
    <source>
        <dbReference type="EMBL" id="QDU72515.1"/>
    </source>
</evidence>
<dbReference type="PANTHER" id="PTHR24260">
    <property type="match status" value="1"/>
</dbReference>
<dbReference type="InterPro" id="IPR051333">
    <property type="entry name" value="CLIP_Serine_Protease"/>
</dbReference>
<dbReference type="InterPro" id="IPR001254">
    <property type="entry name" value="Trypsin_dom"/>
</dbReference>
<organism evidence="2 3">
    <name type="scientific">Mucisphaera calidilacus</name>
    <dbReference type="NCBI Taxonomy" id="2527982"/>
    <lineage>
        <taxon>Bacteria</taxon>
        <taxon>Pseudomonadati</taxon>
        <taxon>Planctomycetota</taxon>
        <taxon>Phycisphaerae</taxon>
        <taxon>Phycisphaerales</taxon>
        <taxon>Phycisphaeraceae</taxon>
        <taxon>Mucisphaera</taxon>
    </lineage>
</organism>
<dbReference type="PROSITE" id="PS50240">
    <property type="entry name" value="TRYPSIN_DOM"/>
    <property type="match status" value="1"/>
</dbReference>
<dbReference type="GO" id="GO:0000272">
    <property type="term" value="P:polysaccharide catabolic process"/>
    <property type="evidence" value="ECO:0007669"/>
    <property type="project" value="InterPro"/>
</dbReference>
<dbReference type="PANTHER" id="PTHR24260:SF136">
    <property type="entry name" value="GH08193P-RELATED"/>
    <property type="match status" value="1"/>
</dbReference>
<dbReference type="InterPro" id="IPR036439">
    <property type="entry name" value="Dockerin_dom_sf"/>
</dbReference>
<dbReference type="InterPro" id="IPR001314">
    <property type="entry name" value="Peptidase_S1A"/>
</dbReference>
<dbReference type="InterPro" id="IPR043504">
    <property type="entry name" value="Peptidase_S1_PA_chymotrypsin"/>
</dbReference>
<dbReference type="InterPro" id="IPR018247">
    <property type="entry name" value="EF_Hand_1_Ca_BS"/>
</dbReference>
<feature type="domain" description="Peptidase S1" evidence="1">
    <location>
        <begin position="61"/>
        <end position="287"/>
    </location>
</feature>
<protein>
    <submittedName>
        <fullName evidence="2">Trypsin</fullName>
    </submittedName>
</protein>
<name>A0A518BZX1_9BACT</name>
<dbReference type="SUPFAM" id="SSF63446">
    <property type="entry name" value="Type I dockerin domain"/>
    <property type="match status" value="1"/>
</dbReference>
<dbReference type="SMART" id="SM00020">
    <property type="entry name" value="Tryp_SPc"/>
    <property type="match status" value="1"/>
</dbReference>
<dbReference type="AlphaFoldDB" id="A0A518BZX1"/>
<dbReference type="Proteomes" id="UP000320386">
    <property type="component" value="Chromosome"/>
</dbReference>
<dbReference type="GO" id="GO:0006508">
    <property type="term" value="P:proteolysis"/>
    <property type="evidence" value="ECO:0007669"/>
    <property type="project" value="InterPro"/>
</dbReference>
<dbReference type="PRINTS" id="PR00722">
    <property type="entry name" value="CHYMOTRYPSIN"/>
</dbReference>
<sequence length="419" mass="43138">MFRHAGMGITACLLITTASDGVTFRHDRSVPDAAGLAASPAYESAGEIIINYFFGIPGQASGVLIHPEWLLTAAHPLTAVSIQSIDLTFTDQDTGQTVTAQAEEWIPYPQFNPLASIFNLDIGLVKLTEPLDNITPSPIYRDDGGERDQTITIVGYGNLGNGTSGGVLAAGGTAHAVTNTVDAFGGEPAGLYNLNAYEPSVMFMDFDPAPGVSELNHTGSATPLDMEGLSASGDSGGPGFIDVDGVPHVAGVVSVGLSRDSRFSAYGDLSGLTRVSAFTDWIDAHVPLGLPGDVDGDGALTAADIDLITAGFGSSDPILDLDQNGSVGASDIDAWLALAGSKRGDANLDTAVDLLDLSILAAHFDSTGTWADGDFNGDTSIDLLDLSSMASNFNTPATIPEPAAGLLLLGSIAVTPRRS</sequence>
<keyword evidence="3" id="KW-1185">Reference proteome</keyword>
<dbReference type="GO" id="GO:0004252">
    <property type="term" value="F:serine-type endopeptidase activity"/>
    <property type="evidence" value="ECO:0007669"/>
    <property type="project" value="InterPro"/>
</dbReference>
<dbReference type="EMBL" id="CP036280">
    <property type="protein sequence ID" value="QDU72515.1"/>
    <property type="molecule type" value="Genomic_DNA"/>
</dbReference>
<evidence type="ECO:0000313" key="3">
    <source>
        <dbReference type="Proteomes" id="UP000320386"/>
    </source>
</evidence>
<dbReference type="Gene3D" id="2.40.10.10">
    <property type="entry name" value="Trypsin-like serine proteases"/>
    <property type="match status" value="1"/>
</dbReference>
<dbReference type="InterPro" id="IPR009003">
    <property type="entry name" value="Peptidase_S1_PA"/>
</dbReference>
<accession>A0A518BZX1</accession>
<gene>
    <name evidence="2" type="ORF">Pan265_23840</name>
</gene>
<proteinExistence type="predicted"/>
<dbReference type="SUPFAM" id="SSF50494">
    <property type="entry name" value="Trypsin-like serine proteases"/>
    <property type="match status" value="1"/>
</dbReference>
<dbReference type="Pfam" id="PF00089">
    <property type="entry name" value="Trypsin"/>
    <property type="match status" value="1"/>
</dbReference>